<dbReference type="InterPro" id="IPR036390">
    <property type="entry name" value="WH_DNA-bd_sf"/>
</dbReference>
<evidence type="ECO:0000256" key="4">
    <source>
        <dbReference type="ARBA" id="ARBA00023163"/>
    </source>
</evidence>
<dbReference type="KEGG" id="jda:BW727_101636"/>
<keyword evidence="3" id="KW-0238">DNA-binding</keyword>
<dbReference type="AlphaFoldDB" id="A0A1S6IR27"/>
<proteinExistence type="predicted"/>
<dbReference type="InterPro" id="IPR046335">
    <property type="entry name" value="LacI/GalR-like_sensor"/>
</dbReference>
<name>A0A1S6IR27_9LACT</name>
<dbReference type="Pfam" id="PF00392">
    <property type="entry name" value="GntR"/>
    <property type="match status" value="1"/>
</dbReference>
<evidence type="ECO:0000313" key="7">
    <source>
        <dbReference type="Proteomes" id="UP000188993"/>
    </source>
</evidence>
<dbReference type="PANTHER" id="PTHR30146:SF148">
    <property type="entry name" value="HTH-TYPE TRANSCRIPTIONAL REPRESSOR PURR-RELATED"/>
    <property type="match status" value="1"/>
</dbReference>
<evidence type="ECO:0000256" key="1">
    <source>
        <dbReference type="ARBA" id="ARBA00022491"/>
    </source>
</evidence>
<dbReference type="EMBL" id="CP019728">
    <property type="protein sequence ID" value="AQS54002.1"/>
    <property type="molecule type" value="Genomic_DNA"/>
</dbReference>
<keyword evidence="2" id="KW-0805">Transcription regulation</keyword>
<dbReference type="SMART" id="SM00345">
    <property type="entry name" value="HTH_GNTR"/>
    <property type="match status" value="1"/>
</dbReference>
<dbReference type="RefSeq" id="WP_062469491.1">
    <property type="nucleotide sequence ID" value="NZ_BBYN01000013.1"/>
</dbReference>
<evidence type="ECO:0000256" key="3">
    <source>
        <dbReference type="ARBA" id="ARBA00023125"/>
    </source>
</evidence>
<dbReference type="SUPFAM" id="SSF46785">
    <property type="entry name" value="Winged helix' DNA-binding domain"/>
    <property type="match status" value="1"/>
</dbReference>
<dbReference type="PANTHER" id="PTHR30146">
    <property type="entry name" value="LACI-RELATED TRANSCRIPTIONAL REPRESSOR"/>
    <property type="match status" value="1"/>
</dbReference>
<dbReference type="CDD" id="cd07377">
    <property type="entry name" value="WHTH_GntR"/>
    <property type="match status" value="1"/>
</dbReference>
<reference evidence="6 7" key="1">
    <citation type="journal article" date="2014" name="Int. J. Syst. Evol. Microbiol.">
        <title>Jeotgalibaca dankookensis gen. nov., sp. nov., a member of the family Carnobacteriaceae, isolated from seujeot (Korean traditional food).</title>
        <authorList>
            <person name="Lee D.G."/>
            <person name="Trujillo M.E."/>
            <person name="Kang H."/>
            <person name="Ahn T.Y."/>
        </authorList>
    </citation>
    <scope>NUCLEOTIDE SEQUENCE [LARGE SCALE GENOMIC DNA]</scope>
    <source>
        <strain evidence="6 7">EX-07</strain>
    </source>
</reference>
<dbReference type="PROSITE" id="PS50949">
    <property type="entry name" value="HTH_GNTR"/>
    <property type="match status" value="1"/>
</dbReference>
<dbReference type="GO" id="GO:0000976">
    <property type="term" value="F:transcription cis-regulatory region binding"/>
    <property type="evidence" value="ECO:0007669"/>
    <property type="project" value="TreeGrafter"/>
</dbReference>
<keyword evidence="4" id="KW-0804">Transcription</keyword>
<keyword evidence="7" id="KW-1185">Reference proteome</keyword>
<dbReference type="InterPro" id="IPR000524">
    <property type="entry name" value="Tscrpt_reg_HTH_GntR"/>
</dbReference>
<accession>A0A1S6IR27</accession>
<dbReference type="InterPro" id="IPR036388">
    <property type="entry name" value="WH-like_DNA-bd_sf"/>
</dbReference>
<gene>
    <name evidence="6" type="primary">araR</name>
    <name evidence="6" type="ORF">BW727_101636</name>
</gene>
<dbReference type="STRING" id="708126.BW727_101636"/>
<evidence type="ECO:0000259" key="5">
    <source>
        <dbReference type="PROSITE" id="PS50949"/>
    </source>
</evidence>
<dbReference type="Pfam" id="PF13377">
    <property type="entry name" value="Peripla_BP_3"/>
    <property type="match status" value="1"/>
</dbReference>
<evidence type="ECO:0000313" key="6">
    <source>
        <dbReference type="EMBL" id="AQS54002.1"/>
    </source>
</evidence>
<dbReference type="InterPro" id="IPR028082">
    <property type="entry name" value="Peripla_BP_I"/>
</dbReference>
<evidence type="ECO:0000256" key="2">
    <source>
        <dbReference type="ARBA" id="ARBA00023015"/>
    </source>
</evidence>
<dbReference type="PRINTS" id="PR00035">
    <property type="entry name" value="HTHGNTR"/>
</dbReference>
<dbReference type="Proteomes" id="UP000188993">
    <property type="component" value="Chromosome"/>
</dbReference>
<dbReference type="Gene3D" id="1.10.10.10">
    <property type="entry name" value="Winged helix-like DNA-binding domain superfamily/Winged helix DNA-binding domain"/>
    <property type="match status" value="1"/>
</dbReference>
<feature type="domain" description="HTH gntR-type" evidence="5">
    <location>
        <begin position="3"/>
        <end position="71"/>
    </location>
</feature>
<protein>
    <submittedName>
        <fullName evidence="6">Arabinose metabolism transcriptional repressor</fullName>
    </submittedName>
</protein>
<dbReference type="CDD" id="cd06267">
    <property type="entry name" value="PBP1_LacI_sugar_binding-like"/>
    <property type="match status" value="1"/>
</dbReference>
<dbReference type="OrthoDB" id="9813468at2"/>
<dbReference type="GO" id="GO:0003700">
    <property type="term" value="F:DNA-binding transcription factor activity"/>
    <property type="evidence" value="ECO:0007669"/>
    <property type="project" value="InterPro"/>
</dbReference>
<dbReference type="SUPFAM" id="SSF53822">
    <property type="entry name" value="Periplasmic binding protein-like I"/>
    <property type="match status" value="1"/>
</dbReference>
<keyword evidence="1" id="KW-0678">Repressor</keyword>
<sequence length="345" mass="39057">MTLPLYRKIYQDLERAIQSGSFSSGSQLPTEKELADTYQVSRITSKRALNELETSGYIYRVRGKGSFVKDDLPSPMHQTNRILFLLPFMKDLSLGNFTEGLSPIMQANNLDVLMTTMAYLNHKNAEEIIQEFDGLIYYVQYPESHLDLFAALAFKKFPVILLDKKIYDLPFPTIMSENTGGGFSATNYLIQDGHHRIAYLFGQESLPQSVRQRYLGYIQAIKEAGLDFLTTIEDKKNIQTHLIDYVKENSITALVCENDLTAIHAMKLLKEAGFLIPEDISIVGFDNIQAASLVEPPLTTVAQNFKRLGQIAGQYLVDSMRDNQLLDDKKIPVALIKRQSTKELK</sequence>
<dbReference type="Gene3D" id="3.40.50.2300">
    <property type="match status" value="2"/>
</dbReference>
<organism evidence="6 7">
    <name type="scientific">Jeotgalibaca dankookensis</name>
    <dbReference type="NCBI Taxonomy" id="708126"/>
    <lineage>
        <taxon>Bacteria</taxon>
        <taxon>Bacillati</taxon>
        <taxon>Bacillota</taxon>
        <taxon>Bacilli</taxon>
        <taxon>Lactobacillales</taxon>
        <taxon>Carnobacteriaceae</taxon>
        <taxon>Jeotgalibaca</taxon>
    </lineage>
</organism>